<name>A0A0A9HEY5_ARUDO</name>
<protein>
    <submittedName>
        <fullName evidence="1">Uncharacterized protein</fullName>
    </submittedName>
</protein>
<reference evidence="1" key="2">
    <citation type="journal article" date="2015" name="Data Brief">
        <title>Shoot transcriptome of the giant reed, Arundo donax.</title>
        <authorList>
            <person name="Barrero R.A."/>
            <person name="Guerrero F.D."/>
            <person name="Moolhuijzen P."/>
            <person name="Goolsby J.A."/>
            <person name="Tidwell J."/>
            <person name="Bellgard S.E."/>
            <person name="Bellgard M.I."/>
        </authorList>
    </citation>
    <scope>NUCLEOTIDE SEQUENCE</scope>
    <source>
        <tissue evidence="1">Shoot tissue taken approximately 20 cm above the soil surface</tissue>
    </source>
</reference>
<dbReference type="EMBL" id="GBRH01162176">
    <property type="protein sequence ID" value="JAE35720.1"/>
    <property type="molecule type" value="Transcribed_RNA"/>
</dbReference>
<dbReference type="AlphaFoldDB" id="A0A0A9HEY5"/>
<evidence type="ECO:0000313" key="1">
    <source>
        <dbReference type="EMBL" id="JAE35720.1"/>
    </source>
</evidence>
<proteinExistence type="predicted"/>
<accession>A0A0A9HEY5</accession>
<organism evidence="1">
    <name type="scientific">Arundo donax</name>
    <name type="common">Giant reed</name>
    <name type="synonym">Donax arundinaceus</name>
    <dbReference type="NCBI Taxonomy" id="35708"/>
    <lineage>
        <taxon>Eukaryota</taxon>
        <taxon>Viridiplantae</taxon>
        <taxon>Streptophyta</taxon>
        <taxon>Embryophyta</taxon>
        <taxon>Tracheophyta</taxon>
        <taxon>Spermatophyta</taxon>
        <taxon>Magnoliopsida</taxon>
        <taxon>Liliopsida</taxon>
        <taxon>Poales</taxon>
        <taxon>Poaceae</taxon>
        <taxon>PACMAD clade</taxon>
        <taxon>Arundinoideae</taxon>
        <taxon>Arundineae</taxon>
        <taxon>Arundo</taxon>
    </lineage>
</organism>
<reference evidence="1" key="1">
    <citation type="submission" date="2014-09" db="EMBL/GenBank/DDBJ databases">
        <authorList>
            <person name="Magalhaes I.L.F."/>
            <person name="Oliveira U."/>
            <person name="Santos F.R."/>
            <person name="Vidigal T.H.D.A."/>
            <person name="Brescovit A.D."/>
            <person name="Santos A.J."/>
        </authorList>
    </citation>
    <scope>NUCLEOTIDE SEQUENCE</scope>
    <source>
        <tissue evidence="1">Shoot tissue taken approximately 20 cm above the soil surface</tissue>
    </source>
</reference>
<sequence length="42" mass="4780">MTGKLQTKYSVCNHSIINKEFMSRLDITLTLSMKNSGAITFR</sequence>